<keyword evidence="3" id="KW-0732">Signal</keyword>
<dbReference type="KEGG" id="hcz:G9Q37_07855"/>
<comment type="similarity">
    <text evidence="2">Belongs to the bacterial solute-binding protein SsuA/TauA family.</text>
</comment>
<keyword evidence="6" id="KW-1185">Reference proteome</keyword>
<evidence type="ECO:0000256" key="1">
    <source>
        <dbReference type="ARBA" id="ARBA00004418"/>
    </source>
</evidence>
<evidence type="ECO:0000313" key="6">
    <source>
        <dbReference type="Proteomes" id="UP000503162"/>
    </source>
</evidence>
<dbReference type="PANTHER" id="PTHR30024:SF47">
    <property type="entry name" value="TAURINE-BINDING PERIPLASMIC PROTEIN"/>
    <property type="match status" value="1"/>
</dbReference>
<name>A0A6G8IGG7_9BURK</name>
<dbReference type="PANTHER" id="PTHR30024">
    <property type="entry name" value="ALIPHATIC SULFONATES-BINDING PROTEIN-RELATED"/>
    <property type="match status" value="1"/>
</dbReference>
<evidence type="ECO:0000259" key="4">
    <source>
        <dbReference type="Pfam" id="PF09084"/>
    </source>
</evidence>
<dbReference type="EMBL" id="CP049989">
    <property type="protein sequence ID" value="QIM52060.1"/>
    <property type="molecule type" value="Genomic_DNA"/>
</dbReference>
<evidence type="ECO:0000313" key="5">
    <source>
        <dbReference type="EMBL" id="QIM52060.1"/>
    </source>
</evidence>
<accession>A0A6G8IGG7</accession>
<dbReference type="InterPro" id="IPR015168">
    <property type="entry name" value="SsuA/THI5"/>
</dbReference>
<reference evidence="5 6" key="1">
    <citation type="submission" date="2020-03" db="EMBL/GenBank/DDBJ databases">
        <title>Hydrogenophaga sp. nov. isolated from cyanobacterial mat.</title>
        <authorList>
            <person name="Thorat V."/>
            <person name="Kirdat K."/>
            <person name="Tiwarekar B."/>
            <person name="Costa E.D."/>
            <person name="Yadav A."/>
        </authorList>
    </citation>
    <scope>NUCLEOTIDE SEQUENCE [LARGE SCALE GENOMIC DNA]</scope>
    <source>
        <strain evidence="5 6">BA0156</strain>
    </source>
</reference>
<protein>
    <submittedName>
        <fullName evidence="5">ABC transporter substrate-binding protein</fullName>
    </submittedName>
</protein>
<evidence type="ECO:0000256" key="3">
    <source>
        <dbReference type="ARBA" id="ARBA00022729"/>
    </source>
</evidence>
<evidence type="ECO:0000256" key="2">
    <source>
        <dbReference type="ARBA" id="ARBA00010742"/>
    </source>
</evidence>
<dbReference type="Proteomes" id="UP000503162">
    <property type="component" value="Chromosome"/>
</dbReference>
<dbReference type="Pfam" id="PF09084">
    <property type="entry name" value="NMT1"/>
    <property type="match status" value="1"/>
</dbReference>
<organism evidence="5 6">
    <name type="scientific">Hydrogenophaga crocea</name>
    <dbReference type="NCBI Taxonomy" id="2716225"/>
    <lineage>
        <taxon>Bacteria</taxon>
        <taxon>Pseudomonadati</taxon>
        <taxon>Pseudomonadota</taxon>
        <taxon>Betaproteobacteria</taxon>
        <taxon>Burkholderiales</taxon>
        <taxon>Comamonadaceae</taxon>
        <taxon>Hydrogenophaga</taxon>
    </lineage>
</organism>
<dbReference type="GO" id="GO:0042918">
    <property type="term" value="P:alkanesulfonate transmembrane transport"/>
    <property type="evidence" value="ECO:0007669"/>
    <property type="project" value="TreeGrafter"/>
</dbReference>
<sequence>MTETREPDESTAPRRGLNRRQWALAGAGLLLALPGGAARAQGAGVTRPPVLPPKLVDTRIVIAVDHRFALSHLPLTVAEQLHFFREEGLDVELREFPDEAQAMAAVQARAAHVLCSSLAPLLQPAARSQGWQSFVVQGRAPQLALGVSARSLAGFKSTADLRGRRVGLRANDPLGLQLLQALLQRDGVRLDELQLQPFPDAGAALQAMRFGPLDALCHTDPLITQMEQQGELRVVADTRNLRGTTEVFGGPLPVGCLSAPGEFIAQFPRIAQALTDALVHALKWLQTAGPSDLIKTVPESHFQGDRALYLSTVERSREAWTADGLMPRGGPETALRAAALKPMAPAELARCFTNGFASKAKERFRA</sequence>
<proteinExistence type="inferred from homology"/>
<dbReference type="SUPFAM" id="SSF53850">
    <property type="entry name" value="Periplasmic binding protein-like II"/>
    <property type="match status" value="1"/>
</dbReference>
<comment type="subcellular location">
    <subcellularLocation>
        <location evidence="1">Periplasm</location>
    </subcellularLocation>
</comment>
<gene>
    <name evidence="5" type="ORF">G9Q37_07855</name>
</gene>
<dbReference type="AlphaFoldDB" id="A0A6G8IGG7"/>
<dbReference type="GO" id="GO:0042597">
    <property type="term" value="C:periplasmic space"/>
    <property type="evidence" value="ECO:0007669"/>
    <property type="project" value="UniProtKB-SubCell"/>
</dbReference>
<dbReference type="RefSeq" id="WP_166226663.1">
    <property type="nucleotide sequence ID" value="NZ_CP049989.1"/>
</dbReference>
<dbReference type="Gene3D" id="3.40.190.10">
    <property type="entry name" value="Periplasmic binding protein-like II"/>
    <property type="match status" value="2"/>
</dbReference>
<feature type="domain" description="SsuA/THI5-like" evidence="4">
    <location>
        <begin position="71"/>
        <end position="201"/>
    </location>
</feature>